<organism evidence="1 2">
    <name type="scientific">Saccharibacillus sacchari</name>
    <dbReference type="NCBI Taxonomy" id="456493"/>
    <lineage>
        <taxon>Bacteria</taxon>
        <taxon>Bacillati</taxon>
        <taxon>Bacillota</taxon>
        <taxon>Bacilli</taxon>
        <taxon>Bacillales</taxon>
        <taxon>Paenibacillaceae</taxon>
        <taxon>Saccharibacillus</taxon>
    </lineage>
</organism>
<accession>A0ACC6PDP0</accession>
<evidence type="ECO:0000313" key="1">
    <source>
        <dbReference type="EMBL" id="MEJ8305012.1"/>
    </source>
</evidence>
<gene>
    <name evidence="1" type="ORF">WKI47_13990</name>
</gene>
<comment type="caution">
    <text evidence="1">The sequence shown here is derived from an EMBL/GenBank/DDBJ whole genome shotgun (WGS) entry which is preliminary data.</text>
</comment>
<reference evidence="1" key="1">
    <citation type="submission" date="2024-03" db="EMBL/GenBank/DDBJ databases">
        <title>Whole genome sequecning of epiphytes from Marcgravia umbellata leaves.</title>
        <authorList>
            <person name="Kumar G."/>
            <person name="Savka M.A."/>
        </authorList>
    </citation>
    <scope>NUCLEOTIDE SEQUENCE</scope>
    <source>
        <strain evidence="1">RIT_BL5</strain>
    </source>
</reference>
<keyword evidence="2" id="KW-1185">Reference proteome</keyword>
<feature type="non-terminal residue" evidence="1">
    <location>
        <position position="162"/>
    </location>
</feature>
<proteinExistence type="predicted"/>
<name>A0ACC6PDP0_9BACL</name>
<protein>
    <submittedName>
        <fullName evidence="1">SLATT domain-containing protein</fullName>
    </submittedName>
</protein>
<dbReference type="Proteomes" id="UP001380953">
    <property type="component" value="Unassembled WGS sequence"/>
</dbReference>
<evidence type="ECO:0000313" key="2">
    <source>
        <dbReference type="Proteomes" id="UP001380953"/>
    </source>
</evidence>
<sequence length="162" mass="18833">MLHLTLLQQLESLSNKIWITRKSRIRAEDRLRKNDFLTQILVNYYTLIVVGLSIWTLYDNSHAQLISVLLIIASVLLFGLSIFLTSRDFRGRSLAFKDCYIKLDELYNETELLKAISVNLSPQKINELQKKYNDIIYSVENHTSVDYFGVLNDTNKISTTQK</sequence>
<dbReference type="EMBL" id="JBBKAR010000035">
    <property type="protein sequence ID" value="MEJ8305012.1"/>
    <property type="molecule type" value="Genomic_DNA"/>
</dbReference>